<evidence type="ECO:0000313" key="2">
    <source>
        <dbReference type="EMBL" id="CAB0018710.1"/>
    </source>
</evidence>
<proteinExistence type="predicted"/>
<gene>
    <name evidence="2" type="ORF">NTEN_LOCUS22499</name>
</gene>
<dbReference type="Proteomes" id="UP000479000">
    <property type="component" value="Unassembled WGS sequence"/>
</dbReference>
<dbReference type="AlphaFoldDB" id="A0A6H5HLV0"/>
<name>A0A6H5HLV0_9HEMI</name>
<evidence type="ECO:0000256" key="1">
    <source>
        <dbReference type="SAM" id="MobiDB-lite"/>
    </source>
</evidence>
<feature type="non-terminal residue" evidence="2">
    <location>
        <position position="1"/>
    </location>
</feature>
<protein>
    <submittedName>
        <fullName evidence="2">Uncharacterized protein</fullName>
    </submittedName>
</protein>
<sequence>NGIRIVTRIAGGDLDLVITGRGADRAPEIASRALGTSTTERGRGLDRPRRAASAVDGALPSTGMSPRPGSSTFLLCSTKLCKVGFTERLSFSLLVFRQFSNSNFLFQRLAKFRRTSWLTLHRRQYLSSGQQSPDRPDGFTLATFPSV</sequence>
<feature type="region of interest" description="Disordered" evidence="1">
    <location>
        <begin position="128"/>
        <end position="147"/>
    </location>
</feature>
<feature type="compositionally biased region" description="Basic and acidic residues" evidence="1">
    <location>
        <begin position="40"/>
        <end position="49"/>
    </location>
</feature>
<keyword evidence="3" id="KW-1185">Reference proteome</keyword>
<feature type="region of interest" description="Disordered" evidence="1">
    <location>
        <begin position="33"/>
        <end position="64"/>
    </location>
</feature>
<reference evidence="2 3" key="1">
    <citation type="submission" date="2020-02" db="EMBL/GenBank/DDBJ databases">
        <authorList>
            <person name="Ferguson B K."/>
        </authorList>
    </citation>
    <scope>NUCLEOTIDE SEQUENCE [LARGE SCALE GENOMIC DNA]</scope>
</reference>
<evidence type="ECO:0000313" key="3">
    <source>
        <dbReference type="Proteomes" id="UP000479000"/>
    </source>
</evidence>
<accession>A0A6H5HLV0</accession>
<dbReference type="EMBL" id="CADCXU010033127">
    <property type="protein sequence ID" value="CAB0018710.1"/>
    <property type="molecule type" value="Genomic_DNA"/>
</dbReference>
<organism evidence="2 3">
    <name type="scientific">Nesidiocoris tenuis</name>
    <dbReference type="NCBI Taxonomy" id="355587"/>
    <lineage>
        <taxon>Eukaryota</taxon>
        <taxon>Metazoa</taxon>
        <taxon>Ecdysozoa</taxon>
        <taxon>Arthropoda</taxon>
        <taxon>Hexapoda</taxon>
        <taxon>Insecta</taxon>
        <taxon>Pterygota</taxon>
        <taxon>Neoptera</taxon>
        <taxon>Paraneoptera</taxon>
        <taxon>Hemiptera</taxon>
        <taxon>Heteroptera</taxon>
        <taxon>Panheteroptera</taxon>
        <taxon>Cimicomorpha</taxon>
        <taxon>Miridae</taxon>
        <taxon>Dicyphina</taxon>
        <taxon>Nesidiocoris</taxon>
    </lineage>
</organism>